<keyword evidence="2" id="KW-1185">Reference proteome</keyword>
<dbReference type="EMBL" id="QKYT01000330">
    <property type="protein sequence ID" value="RIA87022.1"/>
    <property type="molecule type" value="Genomic_DNA"/>
</dbReference>
<dbReference type="Proteomes" id="UP000265703">
    <property type="component" value="Unassembled WGS sequence"/>
</dbReference>
<gene>
    <name evidence="1" type="ORF">C1645_828360</name>
</gene>
<proteinExistence type="predicted"/>
<name>A0A397SMW7_9GLOM</name>
<sequence>MLFLYQVDIVTGISRPALRTLLPKVFFLTLQKRFRGLRPMYDDPFKDKRILSSSASSFNYDDLKTLRVSYEPATKYSVIPNIKVTIPEQYVLPEINYILLCNAENFDIKNFDIKEDRVKTFVNKLHDVLKNSGVDSGTSESTTDTLINDLLLHVVKLDNWPFKVRLQPPVQLIAKDESVEAEPKFVVNKEQISLIGVEDKHLRNKRLYPALGFGECQIAAEILACGYENMINNYVDQEIFAFRVISTYVTFYRTKIPTSYWAKLSKNLPSEESIVIKRWPEKNGKLTGLNLANPEGRKMVITDLIKIRQYLLGS</sequence>
<reference evidence="1 2" key="1">
    <citation type="submission" date="2018-06" db="EMBL/GenBank/DDBJ databases">
        <title>Comparative genomics reveals the genomic features of Rhizophagus irregularis, R. cerebriforme, R. diaphanum and Gigaspora rosea, and their symbiotic lifestyle signature.</title>
        <authorList>
            <person name="Morin E."/>
            <person name="San Clemente H."/>
            <person name="Chen E.C.H."/>
            <person name="De La Providencia I."/>
            <person name="Hainaut M."/>
            <person name="Kuo A."/>
            <person name="Kohler A."/>
            <person name="Murat C."/>
            <person name="Tang N."/>
            <person name="Roy S."/>
            <person name="Loubradou J."/>
            <person name="Henrissat B."/>
            <person name="Grigoriev I.V."/>
            <person name="Corradi N."/>
            <person name="Roux C."/>
            <person name="Martin F.M."/>
        </authorList>
    </citation>
    <scope>NUCLEOTIDE SEQUENCE [LARGE SCALE GENOMIC DNA]</scope>
    <source>
        <strain evidence="1 2">DAOM 227022</strain>
    </source>
</reference>
<comment type="caution">
    <text evidence="1">The sequence shown here is derived from an EMBL/GenBank/DDBJ whole genome shotgun (WGS) entry which is preliminary data.</text>
</comment>
<accession>A0A397SMW7</accession>
<evidence type="ECO:0000313" key="2">
    <source>
        <dbReference type="Proteomes" id="UP000265703"/>
    </source>
</evidence>
<dbReference type="AlphaFoldDB" id="A0A397SMW7"/>
<dbReference type="OrthoDB" id="2314504at2759"/>
<protein>
    <submittedName>
        <fullName evidence="1">Uncharacterized protein</fullName>
    </submittedName>
</protein>
<organism evidence="1 2">
    <name type="scientific">Glomus cerebriforme</name>
    <dbReference type="NCBI Taxonomy" id="658196"/>
    <lineage>
        <taxon>Eukaryota</taxon>
        <taxon>Fungi</taxon>
        <taxon>Fungi incertae sedis</taxon>
        <taxon>Mucoromycota</taxon>
        <taxon>Glomeromycotina</taxon>
        <taxon>Glomeromycetes</taxon>
        <taxon>Glomerales</taxon>
        <taxon>Glomeraceae</taxon>
        <taxon>Glomus</taxon>
    </lineage>
</organism>
<evidence type="ECO:0000313" key="1">
    <source>
        <dbReference type="EMBL" id="RIA87022.1"/>
    </source>
</evidence>